<feature type="compositionally biased region" description="Basic and acidic residues" evidence="1">
    <location>
        <begin position="54"/>
        <end position="63"/>
    </location>
</feature>
<name>A0A6G1BQN6_9ORYZ</name>
<dbReference type="AlphaFoldDB" id="A0A6G1BQN6"/>
<dbReference type="Proteomes" id="UP000479710">
    <property type="component" value="Unassembled WGS sequence"/>
</dbReference>
<reference evidence="2 3" key="1">
    <citation type="submission" date="2019-11" db="EMBL/GenBank/DDBJ databases">
        <title>Whole genome sequence of Oryza granulata.</title>
        <authorList>
            <person name="Li W."/>
        </authorList>
    </citation>
    <scope>NUCLEOTIDE SEQUENCE [LARGE SCALE GENOMIC DNA]</scope>
    <source>
        <strain evidence="3">cv. Menghai</strain>
        <tissue evidence="2">Leaf</tissue>
    </source>
</reference>
<feature type="compositionally biased region" description="Polar residues" evidence="1">
    <location>
        <begin position="115"/>
        <end position="138"/>
    </location>
</feature>
<feature type="compositionally biased region" description="Basic and acidic residues" evidence="1">
    <location>
        <begin position="33"/>
        <end position="44"/>
    </location>
</feature>
<feature type="compositionally biased region" description="Acidic residues" evidence="1">
    <location>
        <begin position="64"/>
        <end position="85"/>
    </location>
</feature>
<dbReference type="EMBL" id="SPHZ02000012">
    <property type="protein sequence ID" value="KAF0890142.1"/>
    <property type="molecule type" value="Genomic_DNA"/>
</dbReference>
<sequence length="165" mass="18066">MGSPVPVDADYRPPLQPTLSESEDAVLIDTNDSDEKRFSDRPLSDYDWSNSELEGFRCGKVFDQEEDNNIEDPKDQDDDDDDEDKDATGVEEGSKKEGARPTGEGYQRGVGINYSFDNQDGGYNSESSSVGTTFSTNVGPKGTADGDCFDNVGNLRRVKCPQTSK</sequence>
<feature type="region of interest" description="Disordered" evidence="1">
    <location>
        <begin position="1"/>
        <end position="146"/>
    </location>
</feature>
<gene>
    <name evidence="2" type="ORF">E2562_038144</name>
</gene>
<organism evidence="2 3">
    <name type="scientific">Oryza meyeriana var. granulata</name>
    <dbReference type="NCBI Taxonomy" id="110450"/>
    <lineage>
        <taxon>Eukaryota</taxon>
        <taxon>Viridiplantae</taxon>
        <taxon>Streptophyta</taxon>
        <taxon>Embryophyta</taxon>
        <taxon>Tracheophyta</taxon>
        <taxon>Spermatophyta</taxon>
        <taxon>Magnoliopsida</taxon>
        <taxon>Liliopsida</taxon>
        <taxon>Poales</taxon>
        <taxon>Poaceae</taxon>
        <taxon>BOP clade</taxon>
        <taxon>Oryzoideae</taxon>
        <taxon>Oryzeae</taxon>
        <taxon>Oryzinae</taxon>
        <taxon>Oryza</taxon>
        <taxon>Oryza meyeriana</taxon>
    </lineage>
</organism>
<keyword evidence="3" id="KW-1185">Reference proteome</keyword>
<protein>
    <submittedName>
        <fullName evidence="2">Uncharacterized protein</fullName>
    </submittedName>
</protein>
<feature type="compositionally biased region" description="Basic and acidic residues" evidence="1">
    <location>
        <begin position="86"/>
        <end position="99"/>
    </location>
</feature>
<evidence type="ECO:0000313" key="2">
    <source>
        <dbReference type="EMBL" id="KAF0890142.1"/>
    </source>
</evidence>
<evidence type="ECO:0000313" key="3">
    <source>
        <dbReference type="Proteomes" id="UP000479710"/>
    </source>
</evidence>
<proteinExistence type="predicted"/>
<evidence type="ECO:0000256" key="1">
    <source>
        <dbReference type="SAM" id="MobiDB-lite"/>
    </source>
</evidence>
<comment type="caution">
    <text evidence="2">The sequence shown here is derived from an EMBL/GenBank/DDBJ whole genome shotgun (WGS) entry which is preliminary data.</text>
</comment>
<accession>A0A6G1BQN6</accession>